<dbReference type="Proteomes" id="UP001055108">
    <property type="component" value="Unassembled WGS sequence"/>
</dbReference>
<proteinExistence type="predicted"/>
<keyword evidence="1" id="KW-0732">Signal</keyword>
<dbReference type="EMBL" id="BPQM01000040">
    <property type="protein sequence ID" value="GJD78660.1"/>
    <property type="molecule type" value="Genomic_DNA"/>
</dbReference>
<dbReference type="AlphaFoldDB" id="A0AA37MAC1"/>
<comment type="caution">
    <text evidence="2">The sequence shown here is derived from an EMBL/GenBank/DDBJ whole genome shotgun (WGS) entry which is preliminary data.</text>
</comment>
<protein>
    <recommendedName>
        <fullName evidence="4">Anaerobic typically selenocysteine-containing protein</fullName>
    </recommendedName>
</protein>
<gene>
    <name evidence="2" type="ORF">NBEOAGPD_1878</name>
</gene>
<feature type="signal peptide" evidence="1">
    <location>
        <begin position="1"/>
        <end position="29"/>
    </location>
</feature>
<accession>A0AA37MAC1</accession>
<keyword evidence="3" id="KW-1185">Reference proteome</keyword>
<dbReference type="RefSeq" id="WP_238302354.1">
    <property type="nucleotide sequence ID" value="NZ_BPQM01000040.1"/>
</dbReference>
<evidence type="ECO:0000313" key="3">
    <source>
        <dbReference type="Proteomes" id="UP001055108"/>
    </source>
</evidence>
<sequence length="162" mass="16820">MRFPPRRAGTLAGALAGALLAGGLFTALAAPASAEQSKPLPKPATDVMPPVELTINEQDGKPVCAPAELRLPADTNVEIRVVSSAKTPVTITAPGQFENARVLHADGDLVHVASEKGYLVKQNGKGTLRLRTLPAGEHDFACTGTTKQNAPFVGKLILTPPA</sequence>
<name>A0AA37MAC1_9HYPH</name>
<reference evidence="2" key="2">
    <citation type="submission" date="2021-08" db="EMBL/GenBank/DDBJ databases">
        <authorList>
            <person name="Tani A."/>
            <person name="Ola A."/>
            <person name="Ogura Y."/>
            <person name="Katsura K."/>
            <person name="Hayashi T."/>
        </authorList>
    </citation>
    <scope>NUCLEOTIDE SEQUENCE</scope>
    <source>
        <strain evidence="2">NBRC 103626</strain>
    </source>
</reference>
<evidence type="ECO:0000256" key="1">
    <source>
        <dbReference type="SAM" id="SignalP"/>
    </source>
</evidence>
<reference evidence="2" key="1">
    <citation type="journal article" date="2016" name="Front. Microbiol.">
        <title>Genome Sequence of the Piezophilic, Mesophilic Sulfate-Reducing Bacterium Desulfovibrio indicus J2T.</title>
        <authorList>
            <person name="Cao J."/>
            <person name="Maignien L."/>
            <person name="Shao Z."/>
            <person name="Alain K."/>
            <person name="Jebbar M."/>
        </authorList>
    </citation>
    <scope>NUCLEOTIDE SEQUENCE</scope>
    <source>
        <strain evidence="2">NBRC 103626</strain>
    </source>
</reference>
<feature type="chain" id="PRO_5041237123" description="Anaerobic typically selenocysteine-containing protein" evidence="1">
    <location>
        <begin position="30"/>
        <end position="162"/>
    </location>
</feature>
<evidence type="ECO:0000313" key="2">
    <source>
        <dbReference type="EMBL" id="GJD78660.1"/>
    </source>
</evidence>
<organism evidence="2 3">
    <name type="scientific">Methylobacterium gregans</name>
    <dbReference type="NCBI Taxonomy" id="374424"/>
    <lineage>
        <taxon>Bacteria</taxon>
        <taxon>Pseudomonadati</taxon>
        <taxon>Pseudomonadota</taxon>
        <taxon>Alphaproteobacteria</taxon>
        <taxon>Hyphomicrobiales</taxon>
        <taxon>Methylobacteriaceae</taxon>
        <taxon>Methylobacterium</taxon>
    </lineage>
</organism>
<evidence type="ECO:0008006" key="4">
    <source>
        <dbReference type="Google" id="ProtNLM"/>
    </source>
</evidence>